<dbReference type="EMBL" id="MLFU01000012">
    <property type="protein sequence ID" value="KAK1503090.1"/>
    <property type="molecule type" value="Genomic_DNA"/>
</dbReference>
<accession>A0ABQ9RGE7</accession>
<proteinExistence type="predicted"/>
<dbReference type="Proteomes" id="UP001227543">
    <property type="component" value="Unassembled WGS sequence"/>
</dbReference>
<comment type="caution">
    <text evidence="1">The sequence shown here is derived from an EMBL/GenBank/DDBJ whole genome shotgun (WGS) entry which is preliminary data.</text>
</comment>
<evidence type="ECO:0000313" key="1">
    <source>
        <dbReference type="EMBL" id="KAK1503090.1"/>
    </source>
</evidence>
<evidence type="ECO:0000313" key="2">
    <source>
        <dbReference type="Proteomes" id="UP001227543"/>
    </source>
</evidence>
<gene>
    <name evidence="1" type="ORF">CTAM01_05079</name>
</gene>
<reference evidence="1 2" key="1">
    <citation type="submission" date="2016-10" db="EMBL/GenBank/DDBJ databases">
        <title>The genome sequence of Colletotrichum fioriniae PJ7.</title>
        <authorList>
            <person name="Baroncelli R."/>
        </authorList>
    </citation>
    <scope>NUCLEOTIDE SEQUENCE [LARGE SCALE GENOMIC DNA]</scope>
    <source>
        <strain evidence="1 2">Tom-12</strain>
    </source>
</reference>
<dbReference type="GeneID" id="85405347"/>
<name>A0ABQ9RGE7_9PEZI</name>
<dbReference type="RefSeq" id="XP_060384478.1">
    <property type="nucleotide sequence ID" value="XM_060521109.1"/>
</dbReference>
<sequence length="230" mass="25727">MAQYLHTLSHPPRIRPIPSVPHRRHSSSDIALQLTRNLLIFLSLCSHSSSLSYILSHSNHLSLSCKGGAGCSRTISWLPIPRLCLESLAILFLRSPLVSVYSSLIRLIPPRRSHRYLTFQPTIHRHSTSALRRKKHSGLETCGPCTGAFPTNRLLWYRMLRRSSARHLQQILHVSRATSLSPGSQIEARRRKAIAEAARAAATTTATTAVIPPLHNGTQELNCCITKYHQ</sequence>
<protein>
    <submittedName>
        <fullName evidence="1">Uncharacterized protein</fullName>
    </submittedName>
</protein>
<keyword evidence="2" id="KW-1185">Reference proteome</keyword>
<organism evidence="1 2">
    <name type="scientific">Colletotrichum tamarilloi</name>
    <dbReference type="NCBI Taxonomy" id="1209934"/>
    <lineage>
        <taxon>Eukaryota</taxon>
        <taxon>Fungi</taxon>
        <taxon>Dikarya</taxon>
        <taxon>Ascomycota</taxon>
        <taxon>Pezizomycotina</taxon>
        <taxon>Sordariomycetes</taxon>
        <taxon>Hypocreomycetidae</taxon>
        <taxon>Glomerellales</taxon>
        <taxon>Glomerellaceae</taxon>
        <taxon>Colletotrichum</taxon>
        <taxon>Colletotrichum acutatum species complex</taxon>
    </lineage>
</organism>